<keyword evidence="2" id="KW-1185">Reference proteome</keyword>
<sequence>MTAATSSQRSYALRQVFTVSASYCTRGTSANFLVRSYTGRSLGARHLRACPVKEIVTIAWDRPRTPIEGVLRAAGVLESRTLEQRGKWWLGQRH</sequence>
<accession>A0A843XBD8</accession>
<organism evidence="1 2">
    <name type="scientific">Colocasia esculenta</name>
    <name type="common">Wild taro</name>
    <name type="synonym">Arum esculentum</name>
    <dbReference type="NCBI Taxonomy" id="4460"/>
    <lineage>
        <taxon>Eukaryota</taxon>
        <taxon>Viridiplantae</taxon>
        <taxon>Streptophyta</taxon>
        <taxon>Embryophyta</taxon>
        <taxon>Tracheophyta</taxon>
        <taxon>Spermatophyta</taxon>
        <taxon>Magnoliopsida</taxon>
        <taxon>Liliopsida</taxon>
        <taxon>Araceae</taxon>
        <taxon>Aroideae</taxon>
        <taxon>Colocasieae</taxon>
        <taxon>Colocasia</taxon>
    </lineage>
</organism>
<dbReference type="AlphaFoldDB" id="A0A843XBD8"/>
<protein>
    <submittedName>
        <fullName evidence="1">Uncharacterized protein</fullName>
    </submittedName>
</protein>
<evidence type="ECO:0000313" key="1">
    <source>
        <dbReference type="EMBL" id="MQM16611.1"/>
    </source>
</evidence>
<evidence type="ECO:0000313" key="2">
    <source>
        <dbReference type="Proteomes" id="UP000652761"/>
    </source>
</evidence>
<dbReference type="Proteomes" id="UP000652761">
    <property type="component" value="Unassembled WGS sequence"/>
</dbReference>
<dbReference type="EMBL" id="NMUH01007087">
    <property type="protein sequence ID" value="MQM16611.1"/>
    <property type="molecule type" value="Genomic_DNA"/>
</dbReference>
<comment type="caution">
    <text evidence="1">The sequence shown here is derived from an EMBL/GenBank/DDBJ whole genome shotgun (WGS) entry which is preliminary data.</text>
</comment>
<reference evidence="1" key="1">
    <citation type="submission" date="2017-07" db="EMBL/GenBank/DDBJ databases">
        <title>Taro Niue Genome Assembly and Annotation.</title>
        <authorList>
            <person name="Atibalentja N."/>
            <person name="Keating K."/>
            <person name="Fields C.J."/>
        </authorList>
    </citation>
    <scope>NUCLEOTIDE SEQUENCE</scope>
    <source>
        <strain evidence="1">Niue_2</strain>
        <tissue evidence="1">Leaf</tissue>
    </source>
</reference>
<gene>
    <name evidence="1" type="ORF">Taro_049569</name>
</gene>
<proteinExistence type="predicted"/>
<name>A0A843XBD8_COLES</name>